<feature type="region of interest" description="Disordered" evidence="1">
    <location>
        <begin position="1"/>
        <end position="159"/>
    </location>
</feature>
<dbReference type="Proteomes" id="UP001151582">
    <property type="component" value="Unassembled WGS sequence"/>
</dbReference>
<dbReference type="EMBL" id="JANBQB010001378">
    <property type="protein sequence ID" value="KAJ1971437.1"/>
    <property type="molecule type" value="Genomic_DNA"/>
</dbReference>
<accession>A0A9W8E9Z6</accession>
<feature type="non-terminal residue" evidence="2">
    <location>
        <position position="159"/>
    </location>
</feature>
<feature type="compositionally biased region" description="Polar residues" evidence="1">
    <location>
        <begin position="119"/>
        <end position="128"/>
    </location>
</feature>
<keyword evidence="3" id="KW-1185">Reference proteome</keyword>
<sequence length="159" mass="17426">MAPKNTYSRNQRHNEYAGRRRKKDNHISLRSPHNPFIPTPSASVVPGVLAARSSPRKSVPKRRQSEFLQQGNGSSMVSSDHASTQVEVVGTISPSGKPLYPKPDRIRDAVRQQVARFEATSNSTTMPSSPEPLKRSLTKSRKRSACGGSGNVDDTSMVQ</sequence>
<reference evidence="2" key="1">
    <citation type="submission" date="2022-07" db="EMBL/GenBank/DDBJ databases">
        <title>Phylogenomic reconstructions and comparative analyses of Kickxellomycotina fungi.</title>
        <authorList>
            <person name="Reynolds N.K."/>
            <person name="Stajich J.E."/>
            <person name="Barry K."/>
            <person name="Grigoriev I.V."/>
            <person name="Crous P."/>
            <person name="Smith M.E."/>
        </authorList>
    </citation>
    <scope>NUCLEOTIDE SEQUENCE</scope>
    <source>
        <strain evidence="2">RSA 567</strain>
    </source>
</reference>
<feature type="compositionally biased region" description="Polar residues" evidence="1">
    <location>
        <begin position="66"/>
        <end position="86"/>
    </location>
</feature>
<evidence type="ECO:0000313" key="3">
    <source>
        <dbReference type="Proteomes" id="UP001151582"/>
    </source>
</evidence>
<organism evidence="2 3">
    <name type="scientific">Dimargaris verticillata</name>
    <dbReference type="NCBI Taxonomy" id="2761393"/>
    <lineage>
        <taxon>Eukaryota</taxon>
        <taxon>Fungi</taxon>
        <taxon>Fungi incertae sedis</taxon>
        <taxon>Zoopagomycota</taxon>
        <taxon>Kickxellomycotina</taxon>
        <taxon>Dimargaritomycetes</taxon>
        <taxon>Dimargaritales</taxon>
        <taxon>Dimargaritaceae</taxon>
        <taxon>Dimargaris</taxon>
    </lineage>
</organism>
<evidence type="ECO:0000313" key="2">
    <source>
        <dbReference type="EMBL" id="KAJ1971437.1"/>
    </source>
</evidence>
<protein>
    <submittedName>
        <fullName evidence="2">Uncharacterized protein</fullName>
    </submittedName>
</protein>
<name>A0A9W8E9Z6_9FUNG</name>
<proteinExistence type="predicted"/>
<comment type="caution">
    <text evidence="2">The sequence shown here is derived from an EMBL/GenBank/DDBJ whole genome shotgun (WGS) entry which is preliminary data.</text>
</comment>
<dbReference type="AlphaFoldDB" id="A0A9W8E9Z6"/>
<gene>
    <name evidence="2" type="ORF">H4R34_005745</name>
</gene>
<evidence type="ECO:0000256" key="1">
    <source>
        <dbReference type="SAM" id="MobiDB-lite"/>
    </source>
</evidence>